<evidence type="ECO:0000313" key="2">
    <source>
        <dbReference type="Proteomes" id="UP000830395"/>
    </source>
</evidence>
<accession>A0ACC5Z513</accession>
<reference evidence="1" key="1">
    <citation type="submission" date="2020-02" db="EMBL/GenBank/DDBJ databases">
        <title>Genome sequencing of the panga catfish, Pangasius djambal.</title>
        <authorList>
            <person name="Wen M."/>
            <person name="Zahm M."/>
            <person name="Roques C."/>
            <person name="Cabau C."/>
            <person name="Klopp C."/>
            <person name="Donnadieu C."/>
            <person name="Jouanno E."/>
            <person name="Avarre J.-C."/>
            <person name="Campet M."/>
            <person name="Ha T."/>
            <person name="Dugue R."/>
            <person name="Lampietro C."/>
            <person name="Louis A."/>
            <person name="Herpin A."/>
            <person name="Echchiki A."/>
            <person name="Berthelot C."/>
            <person name="Parey E."/>
            <person name="Roest-Crollius H."/>
            <person name="Braasch I."/>
            <person name="Postlethwait J.H."/>
            <person name="Bobe J."/>
            <person name="Montfort J."/>
            <person name="Bouchez O."/>
            <person name="Begum T."/>
            <person name="Schartl M."/>
            <person name="Gustiano R."/>
            <person name="Guiguen Y."/>
        </authorList>
    </citation>
    <scope>NUCLEOTIDE SEQUENCE</scope>
    <source>
        <strain evidence="1">Pdj_M5554</strain>
    </source>
</reference>
<comment type="caution">
    <text evidence="1">The sequence shown here is derived from an EMBL/GenBank/DDBJ whole genome shotgun (WGS) entry which is preliminary data.</text>
</comment>
<evidence type="ECO:0000313" key="1">
    <source>
        <dbReference type="EMBL" id="MCJ8742703.1"/>
    </source>
</evidence>
<keyword evidence="2" id="KW-1185">Reference proteome</keyword>
<dbReference type="Proteomes" id="UP000830395">
    <property type="component" value="Chromosome 17"/>
</dbReference>
<protein>
    <submittedName>
        <fullName evidence="1">Uncharacterized protein</fullName>
    </submittedName>
</protein>
<organism evidence="1 2">
    <name type="scientific">Pangasius djambal</name>
    <dbReference type="NCBI Taxonomy" id="1691987"/>
    <lineage>
        <taxon>Eukaryota</taxon>
        <taxon>Metazoa</taxon>
        <taxon>Chordata</taxon>
        <taxon>Craniata</taxon>
        <taxon>Vertebrata</taxon>
        <taxon>Euteleostomi</taxon>
        <taxon>Actinopterygii</taxon>
        <taxon>Neopterygii</taxon>
        <taxon>Teleostei</taxon>
        <taxon>Ostariophysi</taxon>
        <taxon>Siluriformes</taxon>
        <taxon>Pangasiidae</taxon>
        <taxon>Pangasius</taxon>
    </lineage>
</organism>
<dbReference type="EMBL" id="CM040991">
    <property type="protein sequence ID" value="MCJ8742703.1"/>
    <property type="molecule type" value="Genomic_DNA"/>
</dbReference>
<sequence>MKSDLRPHPSNLTHTYTRIYKPSQLPSPHRNIHTLPHIHIHRTSRLAEESTPFHSLSCWSAEAYYFCSLCISVLPA</sequence>
<proteinExistence type="predicted"/>
<gene>
    <name evidence="1" type="ORF">PDJAM_G00085290</name>
</gene>
<name>A0ACC5Z513_9TELE</name>